<dbReference type="EMBL" id="KQ976432">
    <property type="protein sequence ID" value="KYM87479.1"/>
    <property type="molecule type" value="Genomic_DNA"/>
</dbReference>
<keyword evidence="3" id="KW-1185">Reference proteome</keyword>
<evidence type="ECO:0000313" key="2">
    <source>
        <dbReference type="EMBL" id="KYM87479.1"/>
    </source>
</evidence>
<sequence length="140" mass="16063">MTAAHNPARKRTRLPTRWRTSSIRSLYWRLARPPRVQLVNYRPVTGSAVRTTTMDPMPSGRNWCKKSPLSPVHVKRHHIEARGLVYHLSQKQESCAHKIAANNIRTKDCKRKKSEKMGKRGRDENLQTSLGGGRTPRTSQ</sequence>
<dbReference type="AlphaFoldDB" id="A0A195BPQ5"/>
<accession>A0A195BPQ5</accession>
<evidence type="ECO:0000256" key="1">
    <source>
        <dbReference type="SAM" id="MobiDB-lite"/>
    </source>
</evidence>
<reference evidence="2 3" key="1">
    <citation type="submission" date="2015-09" db="EMBL/GenBank/DDBJ databases">
        <title>Atta colombica WGS genome.</title>
        <authorList>
            <person name="Nygaard S."/>
            <person name="Hu H."/>
            <person name="Boomsma J."/>
            <person name="Zhang G."/>
        </authorList>
    </citation>
    <scope>NUCLEOTIDE SEQUENCE [LARGE SCALE GENOMIC DNA]</scope>
    <source>
        <strain evidence="2">Treedump-2</strain>
        <tissue evidence="2">Whole body</tissue>
    </source>
</reference>
<evidence type="ECO:0000313" key="3">
    <source>
        <dbReference type="Proteomes" id="UP000078540"/>
    </source>
</evidence>
<proteinExistence type="predicted"/>
<gene>
    <name evidence="2" type="ORF">ALC53_03378</name>
</gene>
<name>A0A195BPQ5_9HYME</name>
<protein>
    <submittedName>
        <fullName evidence="2">Uncharacterized protein</fullName>
    </submittedName>
</protein>
<feature type="compositionally biased region" description="Basic and acidic residues" evidence="1">
    <location>
        <begin position="115"/>
        <end position="125"/>
    </location>
</feature>
<dbReference type="Proteomes" id="UP000078540">
    <property type="component" value="Unassembled WGS sequence"/>
</dbReference>
<feature type="region of interest" description="Disordered" evidence="1">
    <location>
        <begin position="104"/>
        <end position="140"/>
    </location>
</feature>
<organism evidence="2 3">
    <name type="scientific">Atta colombica</name>
    <dbReference type="NCBI Taxonomy" id="520822"/>
    <lineage>
        <taxon>Eukaryota</taxon>
        <taxon>Metazoa</taxon>
        <taxon>Ecdysozoa</taxon>
        <taxon>Arthropoda</taxon>
        <taxon>Hexapoda</taxon>
        <taxon>Insecta</taxon>
        <taxon>Pterygota</taxon>
        <taxon>Neoptera</taxon>
        <taxon>Endopterygota</taxon>
        <taxon>Hymenoptera</taxon>
        <taxon>Apocrita</taxon>
        <taxon>Aculeata</taxon>
        <taxon>Formicoidea</taxon>
        <taxon>Formicidae</taxon>
        <taxon>Myrmicinae</taxon>
        <taxon>Atta</taxon>
    </lineage>
</organism>